<sequence length="197" mass="22104">KNIVLHDSIETRDGIGVFFPDEVWPVLKELFYEHFASAKPNKAHYVLARLEQRGALKMLITQNIDNLQIGGNTALMKYRMTLASNPRIFILFLIAVIPPALGILILLLLSPIAGLLIIGAGIYFGYLIIRFVVSQLESWVETSEGGIKANLPEKEIISFSWGKISLAGFCSPKHEKPFLFVYESEGDKLLTIHKEYS</sequence>
<feature type="non-terminal residue" evidence="3">
    <location>
        <position position="1"/>
    </location>
</feature>
<organism evidence="3">
    <name type="scientific">marine sediment metagenome</name>
    <dbReference type="NCBI Taxonomy" id="412755"/>
    <lineage>
        <taxon>unclassified sequences</taxon>
        <taxon>metagenomes</taxon>
        <taxon>ecological metagenomes</taxon>
    </lineage>
</organism>
<dbReference type="AlphaFoldDB" id="X1I5K1"/>
<dbReference type="Pfam" id="PF02146">
    <property type="entry name" value="SIR2"/>
    <property type="match status" value="1"/>
</dbReference>
<keyword evidence="2" id="KW-0812">Transmembrane</keyword>
<keyword evidence="1" id="KW-0808">Transferase</keyword>
<dbReference type="InterPro" id="IPR003000">
    <property type="entry name" value="Sirtuin"/>
</dbReference>
<dbReference type="Gene3D" id="3.40.50.1220">
    <property type="entry name" value="TPP-binding domain"/>
    <property type="match status" value="1"/>
</dbReference>
<dbReference type="SUPFAM" id="SSF52467">
    <property type="entry name" value="DHS-like NAD/FAD-binding domain"/>
    <property type="match status" value="1"/>
</dbReference>
<dbReference type="GO" id="GO:0070403">
    <property type="term" value="F:NAD+ binding"/>
    <property type="evidence" value="ECO:0007669"/>
    <property type="project" value="InterPro"/>
</dbReference>
<feature type="transmembrane region" description="Helical" evidence="2">
    <location>
        <begin position="115"/>
        <end position="133"/>
    </location>
</feature>
<proteinExistence type="predicted"/>
<reference evidence="3" key="1">
    <citation type="journal article" date="2014" name="Front. Microbiol.">
        <title>High frequency of phylogenetically diverse reductive dehalogenase-homologous genes in deep subseafloor sedimentary metagenomes.</title>
        <authorList>
            <person name="Kawai M."/>
            <person name="Futagami T."/>
            <person name="Toyoda A."/>
            <person name="Takaki Y."/>
            <person name="Nishi S."/>
            <person name="Hori S."/>
            <person name="Arai W."/>
            <person name="Tsubouchi T."/>
            <person name="Morono Y."/>
            <person name="Uchiyama I."/>
            <person name="Ito T."/>
            <person name="Fujiyama A."/>
            <person name="Inagaki F."/>
            <person name="Takami H."/>
        </authorList>
    </citation>
    <scope>NUCLEOTIDE SEQUENCE</scope>
    <source>
        <strain evidence="3">Expedition CK06-06</strain>
    </source>
</reference>
<feature type="transmembrane region" description="Helical" evidence="2">
    <location>
        <begin position="88"/>
        <end position="109"/>
    </location>
</feature>
<feature type="non-terminal residue" evidence="3">
    <location>
        <position position="197"/>
    </location>
</feature>
<evidence type="ECO:0000256" key="2">
    <source>
        <dbReference type="SAM" id="Phobius"/>
    </source>
</evidence>
<gene>
    <name evidence="3" type="ORF">S03H2_66034</name>
</gene>
<evidence type="ECO:0000256" key="1">
    <source>
        <dbReference type="ARBA" id="ARBA00022679"/>
    </source>
</evidence>
<keyword evidence="2" id="KW-1133">Transmembrane helix</keyword>
<accession>X1I5K1</accession>
<dbReference type="InterPro" id="IPR026591">
    <property type="entry name" value="Sirtuin_cat_small_dom_sf"/>
</dbReference>
<evidence type="ECO:0008006" key="4">
    <source>
        <dbReference type="Google" id="ProtNLM"/>
    </source>
</evidence>
<dbReference type="GO" id="GO:0016740">
    <property type="term" value="F:transferase activity"/>
    <property type="evidence" value="ECO:0007669"/>
    <property type="project" value="UniProtKB-KW"/>
</dbReference>
<name>X1I5K1_9ZZZZ</name>
<dbReference type="EMBL" id="BARU01043072">
    <property type="protein sequence ID" value="GAH77686.1"/>
    <property type="molecule type" value="Genomic_DNA"/>
</dbReference>
<protein>
    <recommendedName>
        <fullName evidence="4">Deacetylase sirtuin-type domain-containing protein</fullName>
    </recommendedName>
</protein>
<comment type="caution">
    <text evidence="3">The sequence shown here is derived from an EMBL/GenBank/DDBJ whole genome shotgun (WGS) entry which is preliminary data.</text>
</comment>
<dbReference type="InterPro" id="IPR029035">
    <property type="entry name" value="DHS-like_NAD/FAD-binding_dom"/>
</dbReference>
<dbReference type="Gene3D" id="3.30.1600.10">
    <property type="entry name" value="SIR2/SIRT2 'Small Domain"/>
    <property type="match status" value="1"/>
</dbReference>
<evidence type="ECO:0000313" key="3">
    <source>
        <dbReference type="EMBL" id="GAH77686.1"/>
    </source>
</evidence>
<keyword evidence="2" id="KW-0472">Membrane</keyword>